<keyword evidence="5" id="KW-0233">DNA recombination</keyword>
<feature type="region of interest" description="Disordered" evidence="6">
    <location>
        <begin position="443"/>
        <end position="481"/>
    </location>
</feature>
<sequence>MELCFALHNVWTVEECHAYAELSLVGGVKVFITDLFKATDDESKALKAQYLEKYGEQRNVDGYVWLIHREYIGQTRQLSREKEQEVARIKLCNLQLCDLRDNTIGERIQYVTDQLKYMKEAFDDQKTASKALKNLSLGIDFRDEHIPVQWGCRTSKNSSKPFSKKKLKKYRQKAHKEKDFRPIKLKKYKFRKSKTFKELGKKKRSFSRRNSLRRTILRRNEFLTTGKTSLKRLPERNVGHVGKKDILLHNAQTKTSKQTLLNAQTFKGKAPLEEETMELDFHDFENQKCWYAGTQGFLDKVKPGLYWQFDLKWSNQLVQCDRCKGMTTGQSHIEDCFMIEPNFKLIYHRHCFLLMADHIKQRQTGILNTYADFWKEVEENRMNIARKLEGYREEGQENVLPLPDLLAKPVSNLEEKTYQYWSIKDFDWEEDPEDSLSYNAQWDQEGYEQDPVRKEDGPESPLKRTEVPEKMELEEDEGEDHMEVQNLNLSGPQLGFSPAIRLKIAKYNDKSFIALIDTGAVMLLTGPQLVPANLISFSPEGISGGTANAGKFQSQRITKTLFLEVEKSPILLEQKFWVIEEFTSRFDAILGMDFIDKYFPVNVQRNAVSLSIRKTYDLKIPRVFPKIKCDCPDNKCNSMCSQTTETSVESLLDVFLTQIENHNLRQVQERRDQKKDLNKVKHDTLDLLKTNLSTSPTDKWNVEKPTCILVLKDPEQTIKGYCAYLDVENAMDPSLAESMGVNTENLLLSRPDSAENLLSVVNTLVKSGSIDVIVVDSVAAFVPQCELDVVIDGNCSDVRSNLRSCHGFGNSDEVSCGGNALKFYSAVRMRIIRTRLLKTENKITGLGVCVQVVKNKLAPAMKKAELEIRFGRGICCESEVLDMACKHGVILKEGNKYCIEGEIFNDKDEAEQYLAENDEILEKLVTILRNQLFES</sequence>
<dbReference type="Pfam" id="PF00154">
    <property type="entry name" value="RecA_N"/>
    <property type="match status" value="2"/>
</dbReference>
<evidence type="ECO:0000256" key="4">
    <source>
        <dbReference type="ARBA" id="ARBA00023125"/>
    </source>
</evidence>
<dbReference type="EMBL" id="JABCRI010000007">
    <property type="protein sequence ID" value="KAF8403736.1"/>
    <property type="molecule type" value="Genomic_DNA"/>
</dbReference>
<evidence type="ECO:0000256" key="6">
    <source>
        <dbReference type="SAM" id="MobiDB-lite"/>
    </source>
</evidence>
<evidence type="ECO:0000313" key="8">
    <source>
        <dbReference type="EMBL" id="KAF8403736.1"/>
    </source>
</evidence>
<dbReference type="PRINTS" id="PR00142">
    <property type="entry name" value="RECA"/>
</dbReference>
<dbReference type="InterPro" id="IPR021109">
    <property type="entry name" value="Peptidase_aspartic_dom_sf"/>
</dbReference>
<evidence type="ECO:0000256" key="5">
    <source>
        <dbReference type="ARBA" id="ARBA00023172"/>
    </source>
</evidence>
<comment type="similarity">
    <text evidence="1">Belongs to the RecA family.</text>
</comment>
<dbReference type="InterPro" id="IPR020584">
    <property type="entry name" value="DNA_recomb/repair_RecA_CS"/>
</dbReference>
<evidence type="ECO:0000313" key="9">
    <source>
        <dbReference type="Proteomes" id="UP000655225"/>
    </source>
</evidence>
<dbReference type="InterPro" id="IPR020587">
    <property type="entry name" value="RecA_monomer-monomer_interface"/>
</dbReference>
<dbReference type="PROSITE" id="PS50163">
    <property type="entry name" value="RECA_3"/>
    <property type="match status" value="1"/>
</dbReference>
<keyword evidence="2" id="KW-0547">Nucleotide-binding</keyword>
<name>A0A834ZCC8_TETSI</name>
<organism evidence="8 9">
    <name type="scientific">Tetracentron sinense</name>
    <name type="common">Spur-leaf</name>
    <dbReference type="NCBI Taxonomy" id="13715"/>
    <lineage>
        <taxon>Eukaryota</taxon>
        <taxon>Viridiplantae</taxon>
        <taxon>Streptophyta</taxon>
        <taxon>Embryophyta</taxon>
        <taxon>Tracheophyta</taxon>
        <taxon>Spermatophyta</taxon>
        <taxon>Magnoliopsida</taxon>
        <taxon>Trochodendrales</taxon>
        <taxon>Trochodendraceae</taxon>
        <taxon>Tetracentron</taxon>
    </lineage>
</organism>
<dbReference type="GO" id="GO:0005524">
    <property type="term" value="F:ATP binding"/>
    <property type="evidence" value="ECO:0007669"/>
    <property type="project" value="UniProtKB-KW"/>
</dbReference>
<gene>
    <name evidence="8" type="ORF">HHK36_011840</name>
</gene>
<accession>A0A834ZCC8</accession>
<dbReference type="Proteomes" id="UP000655225">
    <property type="component" value="Unassembled WGS sequence"/>
</dbReference>
<evidence type="ECO:0000259" key="7">
    <source>
        <dbReference type="PROSITE" id="PS50163"/>
    </source>
</evidence>
<dbReference type="AlphaFoldDB" id="A0A834ZCC8"/>
<proteinExistence type="inferred from homology"/>
<evidence type="ECO:0000256" key="3">
    <source>
        <dbReference type="ARBA" id="ARBA00022840"/>
    </source>
</evidence>
<keyword evidence="9" id="KW-1185">Reference proteome</keyword>
<dbReference type="InterPro" id="IPR013765">
    <property type="entry name" value="DNA_recomb/repair_RecA"/>
</dbReference>
<evidence type="ECO:0000256" key="1">
    <source>
        <dbReference type="ARBA" id="ARBA00009391"/>
    </source>
</evidence>
<dbReference type="InterPro" id="IPR049428">
    <property type="entry name" value="RecA-like_N"/>
</dbReference>
<reference evidence="8 9" key="1">
    <citation type="submission" date="2020-04" db="EMBL/GenBank/DDBJ databases">
        <title>Plant Genome Project.</title>
        <authorList>
            <person name="Zhang R.-G."/>
        </authorList>
    </citation>
    <scope>NUCLEOTIDE SEQUENCE [LARGE SCALE GENOMIC DNA]</scope>
    <source>
        <strain evidence="8">YNK0</strain>
        <tissue evidence="8">Leaf</tissue>
    </source>
</reference>
<dbReference type="GO" id="GO:0006281">
    <property type="term" value="P:DNA repair"/>
    <property type="evidence" value="ECO:0007669"/>
    <property type="project" value="InterPro"/>
</dbReference>
<dbReference type="PANTHER" id="PTHR45900">
    <property type="entry name" value="RECA"/>
    <property type="match status" value="1"/>
</dbReference>
<dbReference type="GO" id="GO:0008094">
    <property type="term" value="F:ATP-dependent activity, acting on DNA"/>
    <property type="evidence" value="ECO:0007669"/>
    <property type="project" value="InterPro"/>
</dbReference>
<keyword evidence="4" id="KW-0238">DNA-binding</keyword>
<dbReference type="InterPro" id="IPR027417">
    <property type="entry name" value="P-loop_NTPase"/>
</dbReference>
<keyword evidence="3" id="KW-0067">ATP-binding</keyword>
<dbReference type="GO" id="GO:0003697">
    <property type="term" value="F:single-stranded DNA binding"/>
    <property type="evidence" value="ECO:0007669"/>
    <property type="project" value="InterPro"/>
</dbReference>
<dbReference type="SUPFAM" id="SSF52540">
    <property type="entry name" value="P-loop containing nucleoside triphosphate hydrolases"/>
    <property type="match status" value="1"/>
</dbReference>
<dbReference type="Gene3D" id="2.40.70.10">
    <property type="entry name" value="Acid Proteases"/>
    <property type="match status" value="1"/>
</dbReference>
<feature type="domain" description="RecA family profile 2" evidence="7">
    <location>
        <begin position="808"/>
        <end position="879"/>
    </location>
</feature>
<dbReference type="PANTHER" id="PTHR45900:SF4">
    <property type="entry name" value="DNA REPAIR PROTEIN RECA HOMOLOG 2, MITOCHONDRIAL"/>
    <property type="match status" value="1"/>
</dbReference>
<dbReference type="GO" id="GO:0006310">
    <property type="term" value="P:DNA recombination"/>
    <property type="evidence" value="ECO:0007669"/>
    <property type="project" value="UniProtKB-KW"/>
</dbReference>
<dbReference type="PROSITE" id="PS00321">
    <property type="entry name" value="RECA_1"/>
    <property type="match status" value="1"/>
</dbReference>
<evidence type="ECO:0000256" key="2">
    <source>
        <dbReference type="ARBA" id="ARBA00022741"/>
    </source>
</evidence>
<dbReference type="Gene3D" id="3.40.50.300">
    <property type="entry name" value="P-loop containing nucleotide triphosphate hydrolases"/>
    <property type="match status" value="2"/>
</dbReference>
<comment type="caution">
    <text evidence="8">The sequence shown here is derived from an EMBL/GenBank/DDBJ whole genome shotgun (WGS) entry which is preliminary data.</text>
</comment>
<feature type="compositionally biased region" description="Basic and acidic residues" evidence="6">
    <location>
        <begin position="450"/>
        <end position="471"/>
    </location>
</feature>
<protein>
    <recommendedName>
        <fullName evidence="7">RecA family profile 2 domain-containing protein</fullName>
    </recommendedName>
</protein>